<organism evidence="4 5">
    <name type="scientific">Meganyctiphanes norvegica</name>
    <name type="common">Northern krill</name>
    <name type="synonym">Thysanopoda norvegica</name>
    <dbReference type="NCBI Taxonomy" id="48144"/>
    <lineage>
        <taxon>Eukaryota</taxon>
        <taxon>Metazoa</taxon>
        <taxon>Ecdysozoa</taxon>
        <taxon>Arthropoda</taxon>
        <taxon>Crustacea</taxon>
        <taxon>Multicrustacea</taxon>
        <taxon>Malacostraca</taxon>
        <taxon>Eumalacostraca</taxon>
        <taxon>Eucarida</taxon>
        <taxon>Euphausiacea</taxon>
        <taxon>Euphausiidae</taxon>
        <taxon>Meganyctiphanes</taxon>
    </lineage>
</organism>
<gene>
    <name evidence="4" type="ORF">MNOR_LOCUS36832</name>
</gene>
<protein>
    <submittedName>
        <fullName evidence="4">Uncharacterized protein</fullName>
    </submittedName>
</protein>
<feature type="non-terminal residue" evidence="4">
    <location>
        <position position="106"/>
    </location>
</feature>
<dbReference type="PANTHER" id="PTHR15314">
    <property type="entry name" value="RIBONUCLEASE P PROTEIN SUBUNIT P20"/>
    <property type="match status" value="1"/>
</dbReference>
<dbReference type="Gene3D" id="3.30.110.20">
    <property type="entry name" value="Alba-like domain"/>
    <property type="match status" value="1"/>
</dbReference>
<dbReference type="EMBL" id="CAXKWB010069684">
    <property type="protein sequence ID" value="CAL4193203.1"/>
    <property type="molecule type" value="Genomic_DNA"/>
</dbReference>
<dbReference type="InterPro" id="IPR036882">
    <property type="entry name" value="Alba-like_dom_sf"/>
</dbReference>
<dbReference type="AlphaFoldDB" id="A0AAV2SHM2"/>
<dbReference type="InterPro" id="IPR014612">
    <property type="entry name" value="Pop7/Rpp20"/>
</dbReference>
<evidence type="ECO:0000256" key="2">
    <source>
        <dbReference type="ARBA" id="ARBA00022694"/>
    </source>
</evidence>
<sequence>MLVAARISMRQNVRDPIDAEEQWFRRRLPRHLPRRPNDLYVNNSSNYKNQLNRGLSVLSESGWLVVHGFGSAVPRAVHLSLDLQSTINEPTTAETRTSTVYLTDNT</sequence>
<keyword evidence="3" id="KW-0539">Nucleus</keyword>
<proteinExistence type="predicted"/>
<dbReference type="Proteomes" id="UP001497623">
    <property type="component" value="Unassembled WGS sequence"/>
</dbReference>
<evidence type="ECO:0000313" key="4">
    <source>
        <dbReference type="EMBL" id="CAL4193203.1"/>
    </source>
</evidence>
<keyword evidence="2" id="KW-0819">tRNA processing</keyword>
<evidence type="ECO:0000256" key="3">
    <source>
        <dbReference type="ARBA" id="ARBA00023242"/>
    </source>
</evidence>
<keyword evidence="5" id="KW-1185">Reference proteome</keyword>
<dbReference type="GO" id="GO:0000172">
    <property type="term" value="C:ribonuclease MRP complex"/>
    <property type="evidence" value="ECO:0007669"/>
    <property type="project" value="InterPro"/>
</dbReference>
<name>A0AAV2SHM2_MEGNR</name>
<comment type="caution">
    <text evidence="4">The sequence shown here is derived from an EMBL/GenBank/DDBJ whole genome shotgun (WGS) entry which is preliminary data.</text>
</comment>
<evidence type="ECO:0000313" key="5">
    <source>
        <dbReference type="Proteomes" id="UP001497623"/>
    </source>
</evidence>
<accession>A0AAV2SHM2</accession>
<dbReference type="GO" id="GO:0005655">
    <property type="term" value="C:nucleolar ribonuclease P complex"/>
    <property type="evidence" value="ECO:0007669"/>
    <property type="project" value="InterPro"/>
</dbReference>
<evidence type="ECO:0000256" key="1">
    <source>
        <dbReference type="ARBA" id="ARBA00004604"/>
    </source>
</evidence>
<comment type="subcellular location">
    <subcellularLocation>
        <location evidence="1">Nucleus</location>
        <location evidence="1">Nucleolus</location>
    </subcellularLocation>
</comment>
<dbReference type="GO" id="GO:0001682">
    <property type="term" value="P:tRNA 5'-leader removal"/>
    <property type="evidence" value="ECO:0007669"/>
    <property type="project" value="InterPro"/>
</dbReference>
<dbReference type="PANTHER" id="PTHR15314:SF1">
    <property type="entry name" value="RIBONUCLEASE P PROTEIN SUBUNIT P20"/>
    <property type="match status" value="1"/>
</dbReference>
<dbReference type="GO" id="GO:0003676">
    <property type="term" value="F:nucleic acid binding"/>
    <property type="evidence" value="ECO:0007669"/>
    <property type="project" value="InterPro"/>
</dbReference>
<reference evidence="4 5" key="1">
    <citation type="submission" date="2024-05" db="EMBL/GenBank/DDBJ databases">
        <authorList>
            <person name="Wallberg A."/>
        </authorList>
    </citation>
    <scope>NUCLEOTIDE SEQUENCE [LARGE SCALE GENOMIC DNA]</scope>
</reference>
<dbReference type="SUPFAM" id="SSF82704">
    <property type="entry name" value="AlbA-like"/>
    <property type="match status" value="1"/>
</dbReference>